<protein>
    <submittedName>
        <fullName evidence="2">RES family NAD+ phosphorylase</fullName>
    </submittedName>
</protein>
<dbReference type="RefSeq" id="WP_302075545.1">
    <property type="nucleotide sequence ID" value="NZ_JAUKWQ010000001.1"/>
</dbReference>
<accession>A0ABT8SU59</accession>
<proteinExistence type="predicted"/>
<sequence>MSSPIWTPDALSSEARPLKGDFWRLVEAQHQVSTMKLVDSAEEQALLEQLLEGTKPTLPPEAQGLDYLLATPFRYGAVYPHGSRFRRAGRTLGVYYAAAEISTAVAEMAFYRLLFYVESPATPLPANPAEYTAFSARIATAHSLDLTEPPLARDRDAWEHPTRYAACQDLADAARLAGIEAILYRSVRDPAGGKSLAMLSATAFALKEPVERRSWRIHLSTSHVQALCDYPRQRLGFALADFQGDPRIAARFG</sequence>
<feature type="domain" description="RES" evidence="1">
    <location>
        <begin position="72"/>
        <end position="210"/>
    </location>
</feature>
<organism evidence="2 3">
    <name type="scientific">Rhizobium oryzicola</name>
    <dbReference type="NCBI Taxonomy" id="1232668"/>
    <lineage>
        <taxon>Bacteria</taxon>
        <taxon>Pseudomonadati</taxon>
        <taxon>Pseudomonadota</taxon>
        <taxon>Alphaproteobacteria</taxon>
        <taxon>Hyphomicrobiales</taxon>
        <taxon>Rhizobiaceae</taxon>
        <taxon>Rhizobium/Agrobacterium group</taxon>
        <taxon>Rhizobium</taxon>
    </lineage>
</organism>
<evidence type="ECO:0000313" key="2">
    <source>
        <dbReference type="EMBL" id="MDO1581438.1"/>
    </source>
</evidence>
<reference evidence="2" key="1">
    <citation type="journal article" date="2015" name="Int. J. Syst. Evol. Microbiol.">
        <title>Rhizobium oryzicola sp. nov., potential plant-growth-promoting endophytic bacteria isolated from rice roots.</title>
        <authorList>
            <person name="Zhang X.X."/>
            <person name="Gao J.S."/>
            <person name="Cao Y.H."/>
            <person name="Sheirdil R.A."/>
            <person name="Wang X.C."/>
            <person name="Zhang L."/>
        </authorList>
    </citation>
    <scope>NUCLEOTIDE SEQUENCE</scope>
    <source>
        <strain evidence="2">05753</strain>
    </source>
</reference>
<dbReference type="SMART" id="SM00953">
    <property type="entry name" value="RES"/>
    <property type="match status" value="1"/>
</dbReference>
<dbReference type="Pfam" id="PF08808">
    <property type="entry name" value="RES"/>
    <property type="match status" value="1"/>
</dbReference>
<reference evidence="2" key="2">
    <citation type="submission" date="2023-07" db="EMBL/GenBank/DDBJ databases">
        <authorList>
            <person name="Sun H."/>
        </authorList>
    </citation>
    <scope>NUCLEOTIDE SEQUENCE</scope>
    <source>
        <strain evidence="2">05753</strain>
    </source>
</reference>
<dbReference type="EMBL" id="JAUKWQ010000001">
    <property type="protein sequence ID" value="MDO1581438.1"/>
    <property type="molecule type" value="Genomic_DNA"/>
</dbReference>
<evidence type="ECO:0000259" key="1">
    <source>
        <dbReference type="SMART" id="SM00953"/>
    </source>
</evidence>
<dbReference type="Proteomes" id="UP001169006">
    <property type="component" value="Unassembled WGS sequence"/>
</dbReference>
<comment type="caution">
    <text evidence="2">The sequence shown here is derived from an EMBL/GenBank/DDBJ whole genome shotgun (WGS) entry which is preliminary data.</text>
</comment>
<keyword evidence="3" id="KW-1185">Reference proteome</keyword>
<dbReference type="InterPro" id="IPR014914">
    <property type="entry name" value="RES_dom"/>
</dbReference>
<evidence type="ECO:0000313" key="3">
    <source>
        <dbReference type="Proteomes" id="UP001169006"/>
    </source>
</evidence>
<name>A0ABT8SU59_9HYPH</name>
<gene>
    <name evidence="2" type="ORF">Q2T52_04950</name>
</gene>